<evidence type="ECO:0000313" key="4">
    <source>
        <dbReference type="Proteomes" id="UP000822476"/>
    </source>
</evidence>
<evidence type="ECO:0000259" key="2">
    <source>
        <dbReference type="PROSITE" id="PS51723"/>
    </source>
</evidence>
<sequence length="583" mass="67056">MFMIAVLEYVLPFLIQGVTGQGIARETNIALNKTVRGRGFLMENLVDGNHWTMIIPDSSEYRAAFFVDLNAVYELSSIHLYGQSFQYEDRVGLYVPFSIFTWANYTPKCDMDQHYPWNLVKGGLRFTRDEEKLVLPGPMTAQYIIVMMDRRNPRTRVKTLMMSEIEAFGKKIRDAYVPSTPKFGSWIRNKVGATLAEKLKMGAQSWNYFKTIGIFNPDQPEDLTTAEVQMAIKQIIENYGEYFTHNAPCDWNPYIIEYSTLTAMLNYNNVILKEQVKYQYVPFTMVMGDRLITMLETSTIMEMNKENMLFSVNYFDNVVKMMHNYRGTNFRSVPFLGFVVDEQLYHGGGHAGWPGEPMMGQKDWAQFFQNMNKIKSGKSIQITHEIGHNLQPKKVTFINGGEVTCEIFIPLVHSFLLNISAYEFGVTPGLGEEDMEQLVNDWNGSKYVGVRLAYYNILGHYFSYGLVGNALTSVFADGVQLTNEKEKVNYWVKLISLEAGYDLVPFHRLWHFPIDQNTANATKHLPCFFPDDQLTKQVPTQVNRILRQHGKSCSRRRPKVVPFKGDLMHGVNSVDKQFIFLRG</sequence>
<dbReference type="PROSITE" id="PS51723">
    <property type="entry name" value="PEPTIDASE_M60"/>
    <property type="match status" value="1"/>
</dbReference>
<name>A0A8S9YMW3_9TREM</name>
<dbReference type="OrthoDB" id="10260387at2759"/>
<feature type="signal peptide" evidence="1">
    <location>
        <begin position="1"/>
        <end position="20"/>
    </location>
</feature>
<gene>
    <name evidence="3" type="ORF">EG68_09334</name>
</gene>
<accession>A0A8S9YMW3</accession>
<feature type="domain" description="Peptidase M60" evidence="2">
    <location>
        <begin position="273"/>
        <end position="463"/>
    </location>
</feature>
<proteinExistence type="predicted"/>
<dbReference type="SUPFAM" id="SSF49785">
    <property type="entry name" value="Galactose-binding domain-like"/>
    <property type="match status" value="1"/>
</dbReference>
<comment type="caution">
    <text evidence="3">The sequence shown here is derived from an EMBL/GenBank/DDBJ whole genome shotgun (WGS) entry which is preliminary data.</text>
</comment>
<dbReference type="InterPro" id="IPR008979">
    <property type="entry name" value="Galactose-bd-like_sf"/>
</dbReference>
<dbReference type="AlphaFoldDB" id="A0A8S9YMW3"/>
<dbReference type="Gene3D" id="1.10.390.30">
    <property type="entry name" value="Peptidase M60, enhancin-like domain 3"/>
    <property type="match status" value="1"/>
</dbReference>
<dbReference type="InterPro" id="IPR031161">
    <property type="entry name" value="Peptidase_M60_dom"/>
</dbReference>
<dbReference type="EMBL" id="JTDE01005317">
    <property type="protein sequence ID" value="KAF7250144.1"/>
    <property type="molecule type" value="Genomic_DNA"/>
</dbReference>
<dbReference type="Gene3D" id="3.40.390.80">
    <property type="entry name" value="Peptidase M60, enhancin-like domain 2"/>
    <property type="match status" value="1"/>
</dbReference>
<dbReference type="Pfam" id="PF13402">
    <property type="entry name" value="Peptidase_M60"/>
    <property type="match status" value="1"/>
</dbReference>
<evidence type="ECO:0000313" key="3">
    <source>
        <dbReference type="EMBL" id="KAF7250144.1"/>
    </source>
</evidence>
<feature type="chain" id="PRO_5035910770" description="Peptidase M60 domain-containing protein" evidence="1">
    <location>
        <begin position="21"/>
        <end position="583"/>
    </location>
</feature>
<keyword evidence="1" id="KW-0732">Signal</keyword>
<reference evidence="3" key="1">
    <citation type="submission" date="2019-07" db="EMBL/GenBank/DDBJ databases">
        <title>Annotation for the trematode Paragonimus miyazaki's.</title>
        <authorList>
            <person name="Choi Y.-J."/>
        </authorList>
    </citation>
    <scope>NUCLEOTIDE SEQUENCE</scope>
    <source>
        <strain evidence="3">Japan</strain>
    </source>
</reference>
<evidence type="ECO:0000256" key="1">
    <source>
        <dbReference type="SAM" id="SignalP"/>
    </source>
</evidence>
<protein>
    <recommendedName>
        <fullName evidence="2">Peptidase M60 domain-containing protein</fullName>
    </recommendedName>
</protein>
<keyword evidence="4" id="KW-1185">Reference proteome</keyword>
<dbReference type="InterPro" id="IPR042279">
    <property type="entry name" value="Pep_M60_3"/>
</dbReference>
<dbReference type="Gene3D" id="2.60.120.260">
    <property type="entry name" value="Galactose-binding domain-like"/>
    <property type="match status" value="1"/>
</dbReference>
<organism evidence="3 4">
    <name type="scientific">Paragonimus skrjabini miyazakii</name>
    <dbReference type="NCBI Taxonomy" id="59628"/>
    <lineage>
        <taxon>Eukaryota</taxon>
        <taxon>Metazoa</taxon>
        <taxon>Spiralia</taxon>
        <taxon>Lophotrochozoa</taxon>
        <taxon>Platyhelminthes</taxon>
        <taxon>Trematoda</taxon>
        <taxon>Digenea</taxon>
        <taxon>Plagiorchiida</taxon>
        <taxon>Troglotremata</taxon>
        <taxon>Troglotrematidae</taxon>
        <taxon>Paragonimus</taxon>
    </lineage>
</organism>
<dbReference type="Proteomes" id="UP000822476">
    <property type="component" value="Unassembled WGS sequence"/>
</dbReference>